<evidence type="ECO:0000256" key="1">
    <source>
        <dbReference type="SAM" id="MobiDB-lite"/>
    </source>
</evidence>
<dbReference type="Proteomes" id="UP000242875">
    <property type="component" value="Unassembled WGS sequence"/>
</dbReference>
<reference evidence="2 3" key="1">
    <citation type="journal article" date="2017" name="Mycologia">
        <title>Bifiguratus adelaidae, gen. et sp. nov., a new member of Mucoromycotina in endophytic and soil-dwelling habitats.</title>
        <authorList>
            <person name="Torres-Cruz T.J."/>
            <person name="Billingsley Tobias T.L."/>
            <person name="Almatruk M."/>
            <person name="Hesse C."/>
            <person name="Kuske C.R."/>
            <person name="Desiro A."/>
            <person name="Benucci G.M."/>
            <person name="Bonito G."/>
            <person name="Stajich J.E."/>
            <person name="Dunlap C."/>
            <person name="Arnold A.E."/>
            <person name="Porras-Alfaro A."/>
        </authorList>
    </citation>
    <scope>NUCLEOTIDE SEQUENCE [LARGE SCALE GENOMIC DNA]</scope>
    <source>
        <strain evidence="2 3">AZ0501</strain>
    </source>
</reference>
<dbReference type="EMBL" id="MVBO01000110">
    <property type="protein sequence ID" value="OZJ03015.1"/>
    <property type="molecule type" value="Genomic_DNA"/>
</dbReference>
<proteinExistence type="predicted"/>
<evidence type="ECO:0000313" key="2">
    <source>
        <dbReference type="EMBL" id="OZJ03015.1"/>
    </source>
</evidence>
<comment type="caution">
    <text evidence="2">The sequence shown here is derived from an EMBL/GenBank/DDBJ whole genome shotgun (WGS) entry which is preliminary data.</text>
</comment>
<accession>A0A261XXC4</accession>
<feature type="region of interest" description="Disordered" evidence="1">
    <location>
        <begin position="1"/>
        <end position="20"/>
    </location>
</feature>
<gene>
    <name evidence="2" type="ORF">BZG36_03968</name>
</gene>
<organism evidence="2 3">
    <name type="scientific">Bifiguratus adelaidae</name>
    <dbReference type="NCBI Taxonomy" id="1938954"/>
    <lineage>
        <taxon>Eukaryota</taxon>
        <taxon>Fungi</taxon>
        <taxon>Fungi incertae sedis</taxon>
        <taxon>Mucoromycota</taxon>
        <taxon>Mucoromycotina</taxon>
        <taxon>Endogonomycetes</taxon>
        <taxon>Endogonales</taxon>
        <taxon>Endogonales incertae sedis</taxon>
        <taxon>Bifiguratus</taxon>
    </lineage>
</organism>
<protein>
    <submittedName>
        <fullName evidence="2">Uncharacterized protein</fullName>
    </submittedName>
</protein>
<name>A0A261XXC4_9FUNG</name>
<keyword evidence="3" id="KW-1185">Reference proteome</keyword>
<evidence type="ECO:0000313" key="3">
    <source>
        <dbReference type="Proteomes" id="UP000242875"/>
    </source>
</evidence>
<sequence>MRNVFHSQRRKPADPESQINEGIENELKEIKPTTATVPVPECVEGSITRVWWNRKQTTCTSCVEHEDWLHVFTCQSEADCSSERIGVISLESAADYYYAKPNIIRLSPISSITLPKNDCYRARTPLIDGCILYIASAPNDHQEGFVPDREIEAVPGDRSLRFAQSTIFGSELHDH</sequence>
<dbReference type="AlphaFoldDB" id="A0A261XXC4"/>